<evidence type="ECO:0000256" key="3">
    <source>
        <dbReference type="ARBA" id="ARBA00022692"/>
    </source>
</evidence>
<feature type="transmembrane region" description="Helical" evidence="7">
    <location>
        <begin position="311"/>
        <end position="332"/>
    </location>
</feature>
<gene>
    <name evidence="8" type="ORF">DR950_05295</name>
</gene>
<dbReference type="InterPro" id="IPR002293">
    <property type="entry name" value="AA/rel_permease1"/>
</dbReference>
<name>A0A372ZN68_9ACTN</name>
<protein>
    <submittedName>
        <fullName evidence="8">APC family permease</fullName>
    </submittedName>
</protein>
<feature type="transmembrane region" description="Helical" evidence="7">
    <location>
        <begin position="451"/>
        <end position="470"/>
    </location>
</feature>
<comment type="caution">
    <text evidence="8">The sequence shown here is derived from an EMBL/GenBank/DDBJ whole genome shotgun (WGS) entry which is preliminary data.</text>
</comment>
<sequence>MADPRATDPAATDPATAATGPAASGSAPSAGYAQDLSRSLSLRENMLITLSSVTPASSVFIVMPAVIRGLGGAAAVAFALAAAVGVLMALCYAELSSAFPVTGGEYAFAARTLGRSTGFALFALSLLGGVLVTAVIALGTGSYLGVLWSALDGKGTGLAVIALASLVAVLDIRTNAWVTGVFLLLELAAVAVLAVLGFVHVDQPVSVLWTPQALGGAGGDVLVGASWGLVVSFTTTAIFAYNGYGTAVYFAEETRRASSIGRVVLWSLGITVAAECLPLVGVLLGTPSMSGLMSAASPMSYFLLERGGSTVNTVVSLGIAVAVVNAVIAIMLQSGRLLFSSARDRAWPDRVGAPLASVHPRLRTPLAATLTMGVATLLVGWLVSLDTLILATGSTLVVVYVLVALSALSGRIRGTTATAPYRMRGWPYVPLGVVAIMLYVGYESVRADWRPIAIAVGMTAVGYAYYYAYLHPRRADRWTMPDPVREEDGGAAG</sequence>
<dbReference type="PANTHER" id="PTHR42770">
    <property type="entry name" value="AMINO ACID TRANSPORTER-RELATED"/>
    <property type="match status" value="1"/>
</dbReference>
<dbReference type="PIRSF" id="PIRSF006060">
    <property type="entry name" value="AA_transporter"/>
    <property type="match status" value="1"/>
</dbReference>
<dbReference type="AlphaFoldDB" id="A0A372ZN68"/>
<dbReference type="PANTHER" id="PTHR42770:SF7">
    <property type="entry name" value="MEMBRANE PROTEIN"/>
    <property type="match status" value="1"/>
</dbReference>
<feature type="transmembrane region" description="Helical" evidence="7">
    <location>
        <begin position="221"/>
        <end position="242"/>
    </location>
</feature>
<proteinExistence type="predicted"/>
<dbReference type="GO" id="GO:0005886">
    <property type="term" value="C:plasma membrane"/>
    <property type="evidence" value="ECO:0007669"/>
    <property type="project" value="UniProtKB-SubCell"/>
</dbReference>
<evidence type="ECO:0000313" key="8">
    <source>
        <dbReference type="EMBL" id="RGD57286.1"/>
    </source>
</evidence>
<keyword evidence="5 7" id="KW-0472">Membrane</keyword>
<keyword evidence="4 7" id="KW-1133">Transmembrane helix</keyword>
<keyword evidence="3 7" id="KW-0812">Transmembrane</keyword>
<dbReference type="EMBL" id="QVIG01000001">
    <property type="protein sequence ID" value="RGD57286.1"/>
    <property type="molecule type" value="Genomic_DNA"/>
</dbReference>
<feature type="transmembrane region" description="Helical" evidence="7">
    <location>
        <begin position="47"/>
        <end position="67"/>
    </location>
</feature>
<feature type="transmembrane region" description="Helical" evidence="7">
    <location>
        <begin position="389"/>
        <end position="408"/>
    </location>
</feature>
<reference evidence="8 9" key="1">
    <citation type="submission" date="2018-08" db="EMBL/GenBank/DDBJ databases">
        <title>Diversity &amp; Physiological Properties of Lignin-Decomposing Actinobacteria from Soil.</title>
        <authorList>
            <person name="Roh S.G."/>
            <person name="Kim S.B."/>
        </authorList>
    </citation>
    <scope>NUCLEOTIDE SEQUENCE [LARGE SCALE GENOMIC DNA]</scope>
    <source>
        <strain evidence="8 9">MMS17-GH009</strain>
    </source>
</reference>
<dbReference type="RefSeq" id="WP_117486094.1">
    <property type="nucleotide sequence ID" value="NZ_QVIG01000001.1"/>
</dbReference>
<evidence type="ECO:0000256" key="4">
    <source>
        <dbReference type="ARBA" id="ARBA00022989"/>
    </source>
</evidence>
<evidence type="ECO:0000256" key="2">
    <source>
        <dbReference type="ARBA" id="ARBA00022475"/>
    </source>
</evidence>
<dbReference type="Pfam" id="PF13520">
    <property type="entry name" value="AA_permease_2"/>
    <property type="match status" value="1"/>
</dbReference>
<dbReference type="Gene3D" id="1.20.1740.10">
    <property type="entry name" value="Amino acid/polyamine transporter I"/>
    <property type="match status" value="1"/>
</dbReference>
<keyword evidence="9" id="KW-1185">Reference proteome</keyword>
<dbReference type="GO" id="GO:0022857">
    <property type="term" value="F:transmembrane transporter activity"/>
    <property type="evidence" value="ECO:0007669"/>
    <property type="project" value="InterPro"/>
</dbReference>
<feature type="transmembrane region" description="Helical" evidence="7">
    <location>
        <begin position="428"/>
        <end position="445"/>
    </location>
</feature>
<evidence type="ECO:0000256" key="6">
    <source>
        <dbReference type="SAM" id="MobiDB-lite"/>
    </source>
</evidence>
<feature type="transmembrane region" description="Helical" evidence="7">
    <location>
        <begin position="116"/>
        <end position="140"/>
    </location>
</feature>
<feature type="transmembrane region" description="Helical" evidence="7">
    <location>
        <begin position="366"/>
        <end position="383"/>
    </location>
</feature>
<evidence type="ECO:0000256" key="1">
    <source>
        <dbReference type="ARBA" id="ARBA00004651"/>
    </source>
</evidence>
<feature type="transmembrane region" description="Helical" evidence="7">
    <location>
        <begin position="73"/>
        <end position="95"/>
    </location>
</feature>
<feature type="region of interest" description="Disordered" evidence="6">
    <location>
        <begin position="1"/>
        <end position="30"/>
    </location>
</feature>
<dbReference type="Proteomes" id="UP000263377">
    <property type="component" value="Unassembled WGS sequence"/>
</dbReference>
<feature type="transmembrane region" description="Helical" evidence="7">
    <location>
        <begin position="263"/>
        <end position="284"/>
    </location>
</feature>
<keyword evidence="2" id="KW-1003">Cell membrane</keyword>
<comment type="subcellular location">
    <subcellularLocation>
        <location evidence="1">Cell membrane</location>
        <topology evidence="1">Multi-pass membrane protein</topology>
    </subcellularLocation>
</comment>
<evidence type="ECO:0000256" key="5">
    <source>
        <dbReference type="ARBA" id="ARBA00023136"/>
    </source>
</evidence>
<accession>A0A372ZN68</accession>
<feature type="transmembrane region" description="Helical" evidence="7">
    <location>
        <begin position="146"/>
        <end position="170"/>
    </location>
</feature>
<feature type="transmembrane region" description="Helical" evidence="7">
    <location>
        <begin position="177"/>
        <end position="201"/>
    </location>
</feature>
<evidence type="ECO:0000313" key="9">
    <source>
        <dbReference type="Proteomes" id="UP000263377"/>
    </source>
</evidence>
<dbReference type="InterPro" id="IPR050367">
    <property type="entry name" value="APC_superfamily"/>
</dbReference>
<evidence type="ECO:0000256" key="7">
    <source>
        <dbReference type="SAM" id="Phobius"/>
    </source>
</evidence>
<organism evidence="8 9">
    <name type="scientific">Kitasatospora xanthocidica</name>
    <dbReference type="NCBI Taxonomy" id="83382"/>
    <lineage>
        <taxon>Bacteria</taxon>
        <taxon>Bacillati</taxon>
        <taxon>Actinomycetota</taxon>
        <taxon>Actinomycetes</taxon>
        <taxon>Kitasatosporales</taxon>
        <taxon>Streptomycetaceae</taxon>
        <taxon>Kitasatospora</taxon>
    </lineage>
</organism>